<dbReference type="Proteomes" id="UP000193450">
    <property type="component" value="Chromosome"/>
</dbReference>
<dbReference type="Pfam" id="PF00849">
    <property type="entry name" value="PseudoU_synth_2"/>
    <property type="match status" value="1"/>
</dbReference>
<dbReference type="AlphaFoldDB" id="A0A1X9N656"/>
<comment type="function">
    <text evidence="7">Dual specificity enzyme that catalyzes the synthesis of pseudouridine from uracil-746 in 23S ribosomal RNA and from uracil-32 in the anticodon stem and loop of transfer RNAs.</text>
</comment>
<dbReference type="PANTHER" id="PTHR21600:SF91">
    <property type="entry name" value="DUAL-SPECIFICITY RNA PSEUDOURIDINE SYNTHASE RLUA"/>
    <property type="match status" value="1"/>
</dbReference>
<evidence type="ECO:0000256" key="8">
    <source>
        <dbReference type="ARBA" id="ARBA00038944"/>
    </source>
</evidence>
<proteinExistence type="inferred from homology"/>
<comment type="catalytic activity">
    <reaction evidence="6">
        <text>uridine(746) in 23S rRNA = pseudouridine(746) in 23S rRNA</text>
        <dbReference type="Rhea" id="RHEA:42548"/>
        <dbReference type="Rhea" id="RHEA-COMP:10109"/>
        <dbReference type="Rhea" id="RHEA-COMP:10110"/>
        <dbReference type="ChEBI" id="CHEBI:65314"/>
        <dbReference type="ChEBI" id="CHEBI:65315"/>
        <dbReference type="EC" id="5.4.99.29"/>
    </reaction>
</comment>
<evidence type="ECO:0000256" key="13">
    <source>
        <dbReference type="ARBA" id="ARBA00042844"/>
    </source>
</evidence>
<dbReference type="EC" id="5.4.99.29" evidence="9"/>
<dbReference type="Gene3D" id="3.30.2350.10">
    <property type="entry name" value="Pseudouridine synthase"/>
    <property type="match status" value="1"/>
</dbReference>
<dbReference type="GO" id="GO:0003723">
    <property type="term" value="F:RNA binding"/>
    <property type="evidence" value="ECO:0007669"/>
    <property type="project" value="InterPro"/>
</dbReference>
<evidence type="ECO:0000259" key="16">
    <source>
        <dbReference type="Pfam" id="PF00849"/>
    </source>
</evidence>
<dbReference type="STRING" id="716816.BST96_03245"/>
<accession>A0A1X9N656</accession>
<dbReference type="InterPro" id="IPR006224">
    <property type="entry name" value="PsdUridine_synth_RluA-like_CS"/>
</dbReference>
<dbReference type="GO" id="GO:0008033">
    <property type="term" value="P:tRNA processing"/>
    <property type="evidence" value="ECO:0007669"/>
    <property type="project" value="UniProtKB-KW"/>
</dbReference>
<dbReference type="GO" id="GO:0160151">
    <property type="term" value="F:tRNA pseudouridine(32) synthase activity"/>
    <property type="evidence" value="ECO:0007669"/>
    <property type="project" value="UniProtKB-EC"/>
</dbReference>
<evidence type="ECO:0000256" key="6">
    <source>
        <dbReference type="ARBA" id="ARBA00036916"/>
    </source>
</evidence>
<gene>
    <name evidence="17" type="ORF">BST96_03245</name>
</gene>
<keyword evidence="2" id="KW-0698">rRNA processing</keyword>
<dbReference type="InterPro" id="IPR020103">
    <property type="entry name" value="PsdUridine_synth_cat_dom_sf"/>
</dbReference>
<dbReference type="PANTHER" id="PTHR21600">
    <property type="entry name" value="MITOCHONDRIAL RNA PSEUDOURIDINE SYNTHASE"/>
    <property type="match status" value="1"/>
</dbReference>
<keyword evidence="3" id="KW-0819">tRNA processing</keyword>
<dbReference type="RefSeq" id="WP_085757312.1">
    <property type="nucleotide sequence ID" value="NZ_CP019343.1"/>
</dbReference>
<dbReference type="KEGG" id="osg:BST96_03245"/>
<reference evidence="17 18" key="1">
    <citation type="submission" date="2016-11" db="EMBL/GenBank/DDBJ databases">
        <title>Trade-off between light-utilization and light-protection in marine flavobacteria.</title>
        <authorList>
            <person name="Kumagai Y."/>
        </authorList>
    </citation>
    <scope>NUCLEOTIDE SEQUENCE [LARGE SCALE GENOMIC DNA]</scope>
    <source>
        <strain evidence="17 18">NBRC 107125</strain>
    </source>
</reference>
<evidence type="ECO:0000256" key="2">
    <source>
        <dbReference type="ARBA" id="ARBA00022552"/>
    </source>
</evidence>
<evidence type="ECO:0000256" key="9">
    <source>
        <dbReference type="ARBA" id="ARBA00038945"/>
    </source>
</evidence>
<protein>
    <recommendedName>
        <fullName evidence="10">Dual-specificity RNA pseudouridine synthase RluA</fullName>
        <ecNumber evidence="8">5.4.99.28</ecNumber>
        <ecNumber evidence="9">5.4.99.29</ecNumber>
    </recommendedName>
    <alternativeName>
        <fullName evidence="11">23S rRNA pseudouridine(746) synthase</fullName>
    </alternativeName>
    <alternativeName>
        <fullName evidence="14">Ribosomal large subunit pseudouridine synthase A</fullName>
    </alternativeName>
    <alternativeName>
        <fullName evidence="13">rRNA pseudouridylate synthase A</fullName>
    </alternativeName>
    <alternativeName>
        <fullName evidence="15">rRNA-uridine isomerase A</fullName>
    </alternativeName>
    <alternativeName>
        <fullName evidence="12">tRNA pseudouridine(32) synthase</fullName>
    </alternativeName>
</protein>
<evidence type="ECO:0000256" key="1">
    <source>
        <dbReference type="ARBA" id="ARBA00010876"/>
    </source>
</evidence>
<dbReference type="InterPro" id="IPR050188">
    <property type="entry name" value="RluA_PseudoU_synthase"/>
</dbReference>
<sequence length="225" mass="25013">MSDTEVAKPFIVPPCLEPVTIIHADKDLLLVNKPSGLLSVPGKHPANKDCLISRLQVTYPEARIVHRLDMDTSGIMVVALNADCHRALNRLFSEREVSKAYEAKVFGLLAKDAGVIELPLICDWPNRPKQKVDFEQGKKASTHYEVISRDNKNNSTHILLTPITGRSHQLRVHMAELGHAILGCDFYAHPEALAMAERLLLHATRLAFVHPVSGEIIKGYSPCEF</sequence>
<evidence type="ECO:0000256" key="5">
    <source>
        <dbReference type="ARBA" id="ARBA00036184"/>
    </source>
</evidence>
<name>A0A1X9N656_9GAMM</name>
<comment type="catalytic activity">
    <reaction evidence="5">
        <text>uridine(32) in tRNA = pseudouridine(32) in tRNA</text>
        <dbReference type="Rhea" id="RHEA:42544"/>
        <dbReference type="Rhea" id="RHEA-COMP:10107"/>
        <dbReference type="Rhea" id="RHEA-COMP:10108"/>
        <dbReference type="ChEBI" id="CHEBI:65314"/>
        <dbReference type="ChEBI" id="CHEBI:65315"/>
        <dbReference type="EC" id="5.4.99.28"/>
    </reaction>
</comment>
<evidence type="ECO:0000256" key="3">
    <source>
        <dbReference type="ARBA" id="ARBA00022694"/>
    </source>
</evidence>
<evidence type="ECO:0000313" key="18">
    <source>
        <dbReference type="Proteomes" id="UP000193450"/>
    </source>
</evidence>
<dbReference type="PROSITE" id="PS01129">
    <property type="entry name" value="PSI_RLU"/>
    <property type="match status" value="1"/>
</dbReference>
<evidence type="ECO:0000256" key="11">
    <source>
        <dbReference type="ARBA" id="ARBA00041266"/>
    </source>
</evidence>
<evidence type="ECO:0000256" key="4">
    <source>
        <dbReference type="ARBA" id="ARBA00023235"/>
    </source>
</evidence>
<feature type="domain" description="Pseudouridine synthase RsuA/RluA-like" evidence="16">
    <location>
        <begin position="27"/>
        <end position="175"/>
    </location>
</feature>
<dbReference type="EC" id="5.4.99.28" evidence="8"/>
<evidence type="ECO:0000313" key="17">
    <source>
        <dbReference type="EMBL" id="ARN73206.1"/>
    </source>
</evidence>
<dbReference type="OrthoDB" id="9807829at2"/>
<keyword evidence="18" id="KW-1185">Reference proteome</keyword>
<dbReference type="CDD" id="cd02869">
    <property type="entry name" value="PseudoU_synth_RluA_like"/>
    <property type="match status" value="1"/>
</dbReference>
<organism evidence="17 18">
    <name type="scientific">Oceanicoccus sagamiensis</name>
    <dbReference type="NCBI Taxonomy" id="716816"/>
    <lineage>
        <taxon>Bacteria</taxon>
        <taxon>Pseudomonadati</taxon>
        <taxon>Pseudomonadota</taxon>
        <taxon>Gammaproteobacteria</taxon>
        <taxon>Cellvibrionales</taxon>
        <taxon>Spongiibacteraceae</taxon>
        <taxon>Oceanicoccus</taxon>
    </lineage>
</organism>
<keyword evidence="4" id="KW-0413">Isomerase</keyword>
<dbReference type="EMBL" id="CP019343">
    <property type="protein sequence ID" value="ARN73206.1"/>
    <property type="molecule type" value="Genomic_DNA"/>
</dbReference>
<evidence type="ECO:0000256" key="7">
    <source>
        <dbReference type="ARBA" id="ARBA00037305"/>
    </source>
</evidence>
<dbReference type="GO" id="GO:0000455">
    <property type="term" value="P:enzyme-directed rRNA pseudouridine synthesis"/>
    <property type="evidence" value="ECO:0007669"/>
    <property type="project" value="TreeGrafter"/>
</dbReference>
<dbReference type="GO" id="GO:0160142">
    <property type="term" value="F:23S rRNA pseudouridine(746) synthase activity"/>
    <property type="evidence" value="ECO:0007669"/>
    <property type="project" value="UniProtKB-EC"/>
</dbReference>
<evidence type="ECO:0000256" key="12">
    <source>
        <dbReference type="ARBA" id="ARBA00042372"/>
    </source>
</evidence>
<comment type="similarity">
    <text evidence="1">Belongs to the pseudouridine synthase RluA family.</text>
</comment>
<dbReference type="SUPFAM" id="SSF55120">
    <property type="entry name" value="Pseudouridine synthase"/>
    <property type="match status" value="1"/>
</dbReference>
<dbReference type="InterPro" id="IPR006145">
    <property type="entry name" value="PsdUridine_synth_RsuA/RluA"/>
</dbReference>
<evidence type="ECO:0000256" key="15">
    <source>
        <dbReference type="ARBA" id="ARBA00043143"/>
    </source>
</evidence>
<evidence type="ECO:0000256" key="10">
    <source>
        <dbReference type="ARBA" id="ARBA00039988"/>
    </source>
</evidence>
<evidence type="ECO:0000256" key="14">
    <source>
        <dbReference type="ARBA" id="ARBA00042883"/>
    </source>
</evidence>